<dbReference type="EMBL" id="CACRXK020017538">
    <property type="protein sequence ID" value="CAB4031330.1"/>
    <property type="molecule type" value="Genomic_DNA"/>
</dbReference>
<keyword evidence="2" id="KW-1185">Reference proteome</keyword>
<sequence>MATITSKECAVHFVGSKYEQLKSFSSKTFEKLITLRKRWTNLSNNVGDVCRNSHKIISENYENQFTQISNEGEKESFANGYYFHLECYRKVANVSKLEKSEWNPKNEIHDQHHCIRERYRKRS</sequence>
<evidence type="ECO:0000313" key="1">
    <source>
        <dbReference type="EMBL" id="CAB4031330.1"/>
    </source>
</evidence>
<protein>
    <submittedName>
        <fullName evidence="1">Uncharacterized protein</fullName>
    </submittedName>
</protein>
<organism evidence="1 2">
    <name type="scientific">Paramuricea clavata</name>
    <name type="common">Red gorgonian</name>
    <name type="synonym">Violescent sea-whip</name>
    <dbReference type="NCBI Taxonomy" id="317549"/>
    <lineage>
        <taxon>Eukaryota</taxon>
        <taxon>Metazoa</taxon>
        <taxon>Cnidaria</taxon>
        <taxon>Anthozoa</taxon>
        <taxon>Octocorallia</taxon>
        <taxon>Malacalcyonacea</taxon>
        <taxon>Plexauridae</taxon>
        <taxon>Paramuricea</taxon>
    </lineage>
</organism>
<dbReference type="Proteomes" id="UP001152795">
    <property type="component" value="Unassembled WGS sequence"/>
</dbReference>
<proteinExistence type="predicted"/>
<reference evidence="1" key="1">
    <citation type="submission" date="2020-04" db="EMBL/GenBank/DDBJ databases">
        <authorList>
            <person name="Alioto T."/>
            <person name="Alioto T."/>
            <person name="Gomez Garrido J."/>
        </authorList>
    </citation>
    <scope>NUCLEOTIDE SEQUENCE</scope>
    <source>
        <strain evidence="1">A484AB</strain>
    </source>
</reference>
<accession>A0A6S7JQ89</accession>
<dbReference type="AlphaFoldDB" id="A0A6S7JQ89"/>
<name>A0A6S7JQ89_PARCT</name>
<gene>
    <name evidence="1" type="ORF">PACLA_8A001963</name>
</gene>
<evidence type="ECO:0000313" key="2">
    <source>
        <dbReference type="Proteomes" id="UP001152795"/>
    </source>
</evidence>
<comment type="caution">
    <text evidence="1">The sequence shown here is derived from an EMBL/GenBank/DDBJ whole genome shotgun (WGS) entry which is preliminary data.</text>
</comment>